<dbReference type="PROSITE" id="PS00455">
    <property type="entry name" value="AMP_BINDING"/>
    <property type="match status" value="1"/>
</dbReference>
<dbReference type="Pfam" id="PF00501">
    <property type="entry name" value="AMP-binding"/>
    <property type="match status" value="1"/>
</dbReference>
<dbReference type="EMBL" id="CP019602">
    <property type="protein sequence ID" value="ARU15658.1"/>
    <property type="molecule type" value="Genomic_DNA"/>
</dbReference>
<accession>A0A1Z1FA03</accession>
<reference evidence="5 6" key="1">
    <citation type="submission" date="2017-01" db="EMBL/GenBank/DDBJ databases">
        <title>Complete genome sequence of esterase-producing bacterium Croceicoccus marinus E4A9.</title>
        <authorList>
            <person name="Wu Y.-H."/>
            <person name="Cheng H."/>
            <person name="Xu L."/>
            <person name="Huo Y.-Y."/>
            <person name="Wang C.-S."/>
            <person name="Xu X.-W."/>
        </authorList>
    </citation>
    <scope>NUCLEOTIDE SEQUENCE [LARGE SCALE GENOMIC DNA]</scope>
    <source>
        <strain evidence="5 6">E4A9</strain>
    </source>
</reference>
<dbReference type="GO" id="GO:0044550">
    <property type="term" value="P:secondary metabolite biosynthetic process"/>
    <property type="evidence" value="ECO:0007669"/>
    <property type="project" value="TreeGrafter"/>
</dbReference>
<evidence type="ECO:0000259" key="4">
    <source>
        <dbReference type="PROSITE" id="PS50075"/>
    </source>
</evidence>
<feature type="domain" description="Carrier" evidence="4">
    <location>
        <begin position="520"/>
        <end position="599"/>
    </location>
</feature>
<dbReference type="InterPro" id="IPR020806">
    <property type="entry name" value="PKS_PP-bd"/>
</dbReference>
<dbReference type="PRINTS" id="PR00154">
    <property type="entry name" value="AMPBINDING"/>
</dbReference>
<gene>
    <name evidence="5" type="ORF">A9D14_05010</name>
</gene>
<feature type="compositionally biased region" description="Polar residues" evidence="3">
    <location>
        <begin position="1"/>
        <end position="12"/>
    </location>
</feature>
<dbReference type="Proteomes" id="UP000195807">
    <property type="component" value="Chromosome"/>
</dbReference>
<feature type="region of interest" description="Disordered" evidence="3">
    <location>
        <begin position="1"/>
        <end position="23"/>
    </location>
</feature>
<sequence length="870" mass="94211">MNAQLEFTSQDRGNPPSGAGSSPVRLDALFCEQVRRTPDAPAIIRRGEVISYAALDQRSNSFANALIGAGLQRGDRVAIAMPRSIDLIAAMIGALKSGCVYVPIDIAQPEDRAAFMLKDSAAQVLIASDPAIVPAGFTGTRLDPSAIREHEEAPGLRTEQDDPAYIFYTSGSTGRPKGVLLGHNASFYILGSIRHFRDGELDRVAAVTSVSFDPSVFEIFAPLACGGAVVLKDDALEQFTADEHPTLLQGVPTALRQLARAGAIPDTVKAINSGGEVLTQDIADEIFAACRASRIYNHYGPTEASICTTIATIERGSTQSPDLGVPVAGAQLHIRDMASGEPVGEGEAGEICIGGAVLAHGYVGDKVKTDARFVFDRFSHSRVYRTGDLGRIAASGRLEFLGRIDDQVKLRGHRVELAEVDDAIAAMDGITDAGSVIQTVEDGDLRLIAFARADGKAPDDAIVLASLRRRLPVSMLPHRIVWVDAIPRLPNGKIDRAALRLLGTEQPHDSTPDNAETASSPAPAGDARVAETIARLFGDALSRAPFAKDEDFFAAGGDSLMCVDIALELEDILDRPIPVNLLTHHSTPAALATALSHERHRDVPITREGNPDGEAIFIAPGIRGTDTDYDSLKPLIAHRRLIMLHSLPQAEAMIRTPRIETLVDVLIPLIENEQPEGEVTLLGYSFGGVMAYALARELERRGRKTRLVVIDAQIAHCSASPAHWFAWLRDEFWQSLRTNGLDHAARRLARSLCFWFPKTLGRFRPKYIPEFITSENPQFVGSLVQAATALRYTRRTAPTLLMAAEKMHPTDLLNNPDRLSGWSSVLTGPQITVRRLNVTHAELVRRPVVNRVSAIMEDWLAGPAADQYQG</sequence>
<dbReference type="Gene3D" id="3.30.300.30">
    <property type="match status" value="1"/>
</dbReference>
<keyword evidence="1" id="KW-0596">Phosphopantetheine</keyword>
<dbReference type="FunFam" id="3.40.50.980:FF:000001">
    <property type="entry name" value="Non-ribosomal peptide synthetase"/>
    <property type="match status" value="1"/>
</dbReference>
<dbReference type="PROSITE" id="PS50075">
    <property type="entry name" value="CARRIER"/>
    <property type="match status" value="1"/>
</dbReference>
<keyword evidence="6" id="KW-1185">Reference proteome</keyword>
<dbReference type="Pfam" id="PF00550">
    <property type="entry name" value="PP-binding"/>
    <property type="match status" value="1"/>
</dbReference>
<evidence type="ECO:0000256" key="1">
    <source>
        <dbReference type="ARBA" id="ARBA00022450"/>
    </source>
</evidence>
<dbReference type="SUPFAM" id="SSF47336">
    <property type="entry name" value="ACP-like"/>
    <property type="match status" value="1"/>
</dbReference>
<dbReference type="RefSeq" id="WP_066843510.1">
    <property type="nucleotide sequence ID" value="NZ_CP019602.1"/>
</dbReference>
<dbReference type="InterPro" id="IPR036736">
    <property type="entry name" value="ACP-like_sf"/>
</dbReference>
<dbReference type="Gene3D" id="3.40.50.12780">
    <property type="entry name" value="N-terminal domain of ligase-like"/>
    <property type="match status" value="1"/>
</dbReference>
<dbReference type="CDD" id="cd05930">
    <property type="entry name" value="A_NRPS"/>
    <property type="match status" value="1"/>
</dbReference>
<dbReference type="Gene3D" id="3.40.50.1820">
    <property type="entry name" value="alpha/beta hydrolase"/>
    <property type="match status" value="1"/>
</dbReference>
<protein>
    <recommendedName>
        <fullName evidence="4">Carrier domain-containing protein</fullName>
    </recommendedName>
</protein>
<dbReference type="AlphaFoldDB" id="A0A1Z1FA03"/>
<dbReference type="InterPro" id="IPR010071">
    <property type="entry name" value="AA_adenyl_dom"/>
</dbReference>
<dbReference type="InterPro" id="IPR001031">
    <property type="entry name" value="Thioesterase"/>
</dbReference>
<dbReference type="KEGG" id="cman:A9D14_05010"/>
<dbReference type="InterPro" id="IPR029058">
    <property type="entry name" value="AB_hydrolase_fold"/>
</dbReference>
<evidence type="ECO:0000313" key="5">
    <source>
        <dbReference type="EMBL" id="ARU15658.1"/>
    </source>
</evidence>
<keyword evidence="2" id="KW-0597">Phosphoprotein</keyword>
<dbReference type="STRING" id="450378.GCA_001661675_01000"/>
<dbReference type="GO" id="GO:0043041">
    <property type="term" value="P:amino acid activation for nonribosomal peptide biosynthetic process"/>
    <property type="evidence" value="ECO:0007669"/>
    <property type="project" value="TreeGrafter"/>
</dbReference>
<dbReference type="InterPro" id="IPR042099">
    <property type="entry name" value="ANL_N_sf"/>
</dbReference>
<dbReference type="InterPro" id="IPR045851">
    <property type="entry name" value="AMP-bd_C_sf"/>
</dbReference>
<dbReference type="InterPro" id="IPR020845">
    <property type="entry name" value="AMP-binding_CS"/>
</dbReference>
<dbReference type="PANTHER" id="PTHR45527">
    <property type="entry name" value="NONRIBOSOMAL PEPTIDE SYNTHETASE"/>
    <property type="match status" value="1"/>
</dbReference>
<evidence type="ECO:0000256" key="3">
    <source>
        <dbReference type="SAM" id="MobiDB-lite"/>
    </source>
</evidence>
<dbReference type="InterPro" id="IPR000873">
    <property type="entry name" value="AMP-dep_synth/lig_dom"/>
</dbReference>
<dbReference type="InterPro" id="IPR009081">
    <property type="entry name" value="PP-bd_ACP"/>
</dbReference>
<organism evidence="5 6">
    <name type="scientific">Croceicoccus marinus</name>
    <dbReference type="NCBI Taxonomy" id="450378"/>
    <lineage>
        <taxon>Bacteria</taxon>
        <taxon>Pseudomonadati</taxon>
        <taxon>Pseudomonadota</taxon>
        <taxon>Alphaproteobacteria</taxon>
        <taxon>Sphingomonadales</taxon>
        <taxon>Erythrobacteraceae</taxon>
        <taxon>Croceicoccus</taxon>
    </lineage>
</organism>
<dbReference type="NCBIfam" id="TIGR01733">
    <property type="entry name" value="AA-adenyl-dom"/>
    <property type="match status" value="1"/>
</dbReference>
<dbReference type="SUPFAM" id="SSF53474">
    <property type="entry name" value="alpha/beta-Hydrolases"/>
    <property type="match status" value="1"/>
</dbReference>
<dbReference type="GO" id="GO:0031177">
    <property type="term" value="F:phosphopantetheine binding"/>
    <property type="evidence" value="ECO:0007669"/>
    <property type="project" value="InterPro"/>
</dbReference>
<evidence type="ECO:0000313" key="6">
    <source>
        <dbReference type="Proteomes" id="UP000195807"/>
    </source>
</evidence>
<dbReference type="SMART" id="SM00823">
    <property type="entry name" value="PKS_PP"/>
    <property type="match status" value="1"/>
</dbReference>
<feature type="region of interest" description="Disordered" evidence="3">
    <location>
        <begin position="505"/>
        <end position="525"/>
    </location>
</feature>
<proteinExistence type="predicted"/>
<dbReference type="PANTHER" id="PTHR45527:SF1">
    <property type="entry name" value="FATTY ACID SYNTHASE"/>
    <property type="match status" value="1"/>
</dbReference>
<dbReference type="GO" id="GO:0005737">
    <property type="term" value="C:cytoplasm"/>
    <property type="evidence" value="ECO:0007669"/>
    <property type="project" value="TreeGrafter"/>
</dbReference>
<dbReference type="InterPro" id="IPR020459">
    <property type="entry name" value="AMP-binding"/>
</dbReference>
<name>A0A1Z1FA03_9SPHN</name>
<evidence type="ECO:0000256" key="2">
    <source>
        <dbReference type="ARBA" id="ARBA00022553"/>
    </source>
</evidence>
<dbReference type="Pfam" id="PF00975">
    <property type="entry name" value="Thioesterase"/>
    <property type="match status" value="1"/>
</dbReference>
<dbReference type="Gene3D" id="1.10.1200.10">
    <property type="entry name" value="ACP-like"/>
    <property type="match status" value="1"/>
</dbReference>
<dbReference type="SUPFAM" id="SSF56801">
    <property type="entry name" value="Acetyl-CoA synthetase-like"/>
    <property type="match status" value="1"/>
</dbReference>